<evidence type="ECO:0000313" key="3">
    <source>
        <dbReference type="EMBL" id="KZS18699.1"/>
    </source>
</evidence>
<keyword evidence="2" id="KW-1133">Transmembrane helix</keyword>
<feature type="transmembrane region" description="Helical" evidence="2">
    <location>
        <begin position="471"/>
        <end position="490"/>
    </location>
</feature>
<feature type="compositionally biased region" description="Polar residues" evidence="1">
    <location>
        <begin position="363"/>
        <end position="385"/>
    </location>
</feature>
<sequence length="546" mass="60179">MPLSLSYEFVKSIELSYVVDVAEFPSVLSSTRKFSVVARLISFSTVFNNVTEMSVKYVTCVSIILAISILANKLHGAENIQKGSEQPFSPFNIFSFLSDLKYSFQAKSLNETLASCPNLWTQTEEQFSKKEETGILGSITKLQELCPDKENVNLVCKGAIWISDYVCTASQGENPLSLPIVQDLKNLTSVNGLCQALVGNVNLTQKLGNIVKTSVKSNEALRMFPVEEKFENISMLPGSETYTTQKQCIQYCGEHNQPLCKIILQSLRTILSLEEKKEHQLADTSANADTELSTINGKLTSYPTSLTGPPDIKTPVIVQQSQTERIIQGVTSQINNGSLNATTQSISTVTPITINNEKPALSKDSNASNVPSKNNHTKSSSTVATDIDTSLATEVTVNDEDFGLNDFGSADKPPIKPADEDPPSYEDGDDAIKEEKELNKEEEKIPNETQKAVHNFDSSSDIDADPVNTHFLFYFIAFAVLSASGYLMFIRRKYLIALVLEGRSNSSRRRSSSFRERPSSGSYRKLVNNLEEAISSNSVKNSNVIY</sequence>
<dbReference type="InterPro" id="IPR037645">
    <property type="entry name" value="KCT2"/>
</dbReference>
<name>A0A162PBC1_9CRUS</name>
<reference evidence="3 4" key="1">
    <citation type="submission" date="2016-03" db="EMBL/GenBank/DDBJ databases">
        <title>EvidentialGene: Evidence-directed Construction of Genes on Genomes.</title>
        <authorList>
            <person name="Gilbert D.G."/>
            <person name="Choi J.-H."/>
            <person name="Mockaitis K."/>
            <person name="Colbourne J."/>
            <person name="Pfrender M."/>
        </authorList>
    </citation>
    <scope>NUCLEOTIDE SEQUENCE [LARGE SCALE GENOMIC DNA]</scope>
    <source>
        <strain evidence="3 4">Xinb3</strain>
        <tissue evidence="3">Complete organism</tissue>
    </source>
</reference>
<comment type="caution">
    <text evidence="3">The sequence shown here is derived from an EMBL/GenBank/DDBJ whole genome shotgun (WGS) entry which is preliminary data.</text>
</comment>
<gene>
    <name evidence="3" type="ORF">APZ42_015272</name>
</gene>
<dbReference type="PANTHER" id="PTHR16502:SF0">
    <property type="entry name" value="KERATINOCYTE-ASSOCIATED TRANSMEMBRANE PROTEIN 2"/>
    <property type="match status" value="1"/>
</dbReference>
<feature type="region of interest" description="Disordered" evidence="1">
    <location>
        <begin position="402"/>
        <end position="429"/>
    </location>
</feature>
<keyword evidence="2" id="KW-0812">Transmembrane</keyword>
<organism evidence="3 4">
    <name type="scientific">Daphnia magna</name>
    <dbReference type="NCBI Taxonomy" id="35525"/>
    <lineage>
        <taxon>Eukaryota</taxon>
        <taxon>Metazoa</taxon>
        <taxon>Ecdysozoa</taxon>
        <taxon>Arthropoda</taxon>
        <taxon>Crustacea</taxon>
        <taxon>Branchiopoda</taxon>
        <taxon>Diplostraca</taxon>
        <taxon>Cladocera</taxon>
        <taxon>Anomopoda</taxon>
        <taxon>Daphniidae</taxon>
        <taxon>Daphnia</taxon>
    </lineage>
</organism>
<proteinExistence type="predicted"/>
<keyword evidence="2" id="KW-0472">Membrane</keyword>
<keyword evidence="4" id="KW-1185">Reference proteome</keyword>
<dbReference type="AlphaFoldDB" id="A0A162PBC1"/>
<dbReference type="STRING" id="35525.A0A162PBC1"/>
<evidence type="ECO:0000313" key="4">
    <source>
        <dbReference type="Proteomes" id="UP000076858"/>
    </source>
</evidence>
<dbReference type="Proteomes" id="UP000076858">
    <property type="component" value="Unassembled WGS sequence"/>
</dbReference>
<dbReference type="PANTHER" id="PTHR16502">
    <property type="entry name" value="KERATINOCYTE-ASSOCIATED TRANSMEMBRANE PROTEIN 2"/>
    <property type="match status" value="1"/>
</dbReference>
<protein>
    <submittedName>
        <fullName evidence="3">Trans-Golgi network integral membrane 2-like protein</fullName>
    </submittedName>
</protein>
<feature type="region of interest" description="Disordered" evidence="1">
    <location>
        <begin position="358"/>
        <end position="385"/>
    </location>
</feature>
<evidence type="ECO:0000256" key="1">
    <source>
        <dbReference type="SAM" id="MobiDB-lite"/>
    </source>
</evidence>
<dbReference type="OrthoDB" id="6365821at2759"/>
<evidence type="ECO:0000256" key="2">
    <source>
        <dbReference type="SAM" id="Phobius"/>
    </source>
</evidence>
<accession>A0A162PBC1</accession>
<dbReference type="EMBL" id="LRGB01000512">
    <property type="protein sequence ID" value="KZS18699.1"/>
    <property type="molecule type" value="Genomic_DNA"/>
</dbReference>
<dbReference type="Pfam" id="PF17818">
    <property type="entry name" value="KCT2"/>
    <property type="match status" value="1"/>
</dbReference>
<feature type="compositionally biased region" description="Acidic residues" evidence="1">
    <location>
        <begin position="420"/>
        <end position="429"/>
    </location>
</feature>